<dbReference type="SMART" id="SM00304">
    <property type="entry name" value="HAMP"/>
    <property type="match status" value="1"/>
</dbReference>
<feature type="transmembrane region" description="Helical" evidence="7">
    <location>
        <begin position="45"/>
        <end position="67"/>
    </location>
</feature>
<dbReference type="Pfam" id="PF00015">
    <property type="entry name" value="MCPsignal"/>
    <property type="match status" value="1"/>
</dbReference>
<dbReference type="GO" id="GO:0004888">
    <property type="term" value="F:transmembrane signaling receptor activity"/>
    <property type="evidence" value="ECO:0007669"/>
    <property type="project" value="InterPro"/>
</dbReference>
<dbReference type="PROSITE" id="PS50885">
    <property type="entry name" value="HAMP"/>
    <property type="match status" value="1"/>
</dbReference>
<keyword evidence="4 6" id="KW-0807">Transducer</keyword>
<keyword evidence="7" id="KW-0812">Transmembrane</keyword>
<comment type="similarity">
    <text evidence="5">Belongs to the methyl-accepting chemotaxis (MCP) protein family.</text>
</comment>
<evidence type="ECO:0000313" key="11">
    <source>
        <dbReference type="Proteomes" id="UP000654670"/>
    </source>
</evidence>
<keyword evidence="11" id="KW-1185">Reference proteome</keyword>
<evidence type="ECO:0000259" key="9">
    <source>
        <dbReference type="PROSITE" id="PS50885"/>
    </source>
</evidence>
<name>A0A917S2W0_9BACL</name>
<dbReference type="Pfam" id="PF00672">
    <property type="entry name" value="HAMP"/>
    <property type="match status" value="1"/>
</dbReference>
<dbReference type="SUPFAM" id="SSF58104">
    <property type="entry name" value="Methyl-accepting chemotaxis protein (MCP) signaling domain"/>
    <property type="match status" value="1"/>
</dbReference>
<feature type="transmembrane region" description="Helical" evidence="7">
    <location>
        <begin position="12"/>
        <end position="39"/>
    </location>
</feature>
<dbReference type="Proteomes" id="UP000654670">
    <property type="component" value="Unassembled WGS sequence"/>
</dbReference>
<dbReference type="PRINTS" id="PR00260">
    <property type="entry name" value="CHEMTRNSDUCR"/>
</dbReference>
<feature type="domain" description="HAMP" evidence="9">
    <location>
        <begin position="68"/>
        <end position="121"/>
    </location>
</feature>
<evidence type="ECO:0000256" key="7">
    <source>
        <dbReference type="SAM" id="Phobius"/>
    </source>
</evidence>
<evidence type="ECO:0000256" key="3">
    <source>
        <dbReference type="ARBA" id="ARBA00023136"/>
    </source>
</evidence>
<evidence type="ECO:0000256" key="5">
    <source>
        <dbReference type="ARBA" id="ARBA00029447"/>
    </source>
</evidence>
<accession>A0A917S2W0</accession>
<protein>
    <submittedName>
        <fullName evidence="10">Methyl-accepting chemotaxis protein</fullName>
    </submittedName>
</protein>
<dbReference type="InterPro" id="IPR004090">
    <property type="entry name" value="Chemotax_Me-accpt_rcpt"/>
</dbReference>
<evidence type="ECO:0000256" key="2">
    <source>
        <dbReference type="ARBA" id="ARBA00022475"/>
    </source>
</evidence>
<dbReference type="PANTHER" id="PTHR32089">
    <property type="entry name" value="METHYL-ACCEPTING CHEMOTAXIS PROTEIN MCPB"/>
    <property type="match status" value="1"/>
</dbReference>
<keyword evidence="2" id="KW-1003">Cell membrane</keyword>
<dbReference type="GO" id="GO:0005886">
    <property type="term" value="C:plasma membrane"/>
    <property type="evidence" value="ECO:0007669"/>
    <property type="project" value="UniProtKB-SubCell"/>
</dbReference>
<comment type="subcellular location">
    <subcellularLocation>
        <location evidence="1">Cell membrane</location>
    </subcellularLocation>
</comment>
<dbReference type="PANTHER" id="PTHR32089:SF114">
    <property type="entry name" value="METHYL-ACCEPTING CHEMOTAXIS PROTEIN MCPB"/>
    <property type="match status" value="1"/>
</dbReference>
<comment type="caution">
    <text evidence="10">The sequence shown here is derived from an EMBL/GenBank/DDBJ whole genome shotgun (WGS) entry which is preliminary data.</text>
</comment>
<dbReference type="InterPro" id="IPR004089">
    <property type="entry name" value="MCPsignal_dom"/>
</dbReference>
<dbReference type="InterPro" id="IPR003660">
    <property type="entry name" value="HAMP_dom"/>
</dbReference>
<dbReference type="PROSITE" id="PS50111">
    <property type="entry name" value="CHEMOTAXIS_TRANSDUC_2"/>
    <property type="match status" value="1"/>
</dbReference>
<organism evidence="10 11">
    <name type="scientific">Sporolactobacillus putidus</name>
    <dbReference type="NCBI Taxonomy" id="492735"/>
    <lineage>
        <taxon>Bacteria</taxon>
        <taxon>Bacillati</taxon>
        <taxon>Bacillota</taxon>
        <taxon>Bacilli</taxon>
        <taxon>Bacillales</taxon>
        <taxon>Sporolactobacillaceae</taxon>
        <taxon>Sporolactobacillus</taxon>
    </lineage>
</organism>
<dbReference type="SMART" id="SM00283">
    <property type="entry name" value="MA"/>
    <property type="match status" value="1"/>
</dbReference>
<proteinExistence type="inferred from homology"/>
<dbReference type="Gene3D" id="1.10.287.950">
    <property type="entry name" value="Methyl-accepting chemotaxis protein"/>
    <property type="match status" value="1"/>
</dbReference>
<dbReference type="GO" id="GO:0007165">
    <property type="term" value="P:signal transduction"/>
    <property type="evidence" value="ECO:0007669"/>
    <property type="project" value="UniProtKB-KW"/>
</dbReference>
<keyword evidence="3 7" id="KW-0472">Membrane</keyword>
<reference evidence="10" key="2">
    <citation type="submission" date="2020-09" db="EMBL/GenBank/DDBJ databases">
        <authorList>
            <person name="Sun Q."/>
            <person name="Ohkuma M."/>
        </authorList>
    </citation>
    <scope>NUCLEOTIDE SEQUENCE</scope>
    <source>
        <strain evidence="10">JCM 15325</strain>
    </source>
</reference>
<dbReference type="Gene3D" id="6.10.340.10">
    <property type="match status" value="1"/>
</dbReference>
<dbReference type="PROSITE" id="PS51257">
    <property type="entry name" value="PROKAR_LIPOPROTEIN"/>
    <property type="match status" value="1"/>
</dbReference>
<sequence>MKSWKFGLAKKIVLGMVAVAVITYGTSACFIFLLGPFFFGFMPAWLFDLLTLLLGVIWSGILGYFAARRLTGTLEEIGGKIKEAARGRLDIEIPTKRSHDEIETLSEGLGRMIGYLKKIVKSIQSHTFSTFQRIDKLNQSSEEISDAAKNVTVRMNKIKEGAANEAAASDSVLNLVQESLRLSGSIRESARHSQSLATQMITQLNVSSKSVRDLIEGIHHVNHSNETMSEQTDELEKHAQNIGKIVGKVSDIAEQTQMLALNANIEAARAGEAGRGFAVVAAEVQKLASESARSAAVIQNDVLSMQQKVGETLSKSRMQSALGREQVERAEHTEQQLTGMKAAIDRAAESVSSILLLAEKQQSGMHAISEQAEKTADISRETFSTVREVTNGAHLQEEQLTRILSYIQELFDDAETLNAEVSELKV</sequence>
<dbReference type="GO" id="GO:0006935">
    <property type="term" value="P:chemotaxis"/>
    <property type="evidence" value="ECO:0007669"/>
    <property type="project" value="InterPro"/>
</dbReference>
<dbReference type="AlphaFoldDB" id="A0A917S2W0"/>
<evidence type="ECO:0000256" key="6">
    <source>
        <dbReference type="PROSITE-ProRule" id="PRU00284"/>
    </source>
</evidence>
<evidence type="ECO:0000313" key="10">
    <source>
        <dbReference type="EMBL" id="GGL53564.1"/>
    </source>
</evidence>
<evidence type="ECO:0000259" key="8">
    <source>
        <dbReference type="PROSITE" id="PS50111"/>
    </source>
</evidence>
<feature type="domain" description="Methyl-accepting transducer" evidence="8">
    <location>
        <begin position="140"/>
        <end position="390"/>
    </location>
</feature>
<evidence type="ECO:0000256" key="1">
    <source>
        <dbReference type="ARBA" id="ARBA00004236"/>
    </source>
</evidence>
<keyword evidence="7" id="KW-1133">Transmembrane helix</keyword>
<dbReference type="EMBL" id="BMOK01000006">
    <property type="protein sequence ID" value="GGL53564.1"/>
    <property type="molecule type" value="Genomic_DNA"/>
</dbReference>
<evidence type="ECO:0000256" key="4">
    <source>
        <dbReference type="ARBA" id="ARBA00023224"/>
    </source>
</evidence>
<dbReference type="RefSeq" id="WP_188802679.1">
    <property type="nucleotide sequence ID" value="NZ_BMOK01000006.1"/>
</dbReference>
<reference evidence="10" key="1">
    <citation type="journal article" date="2014" name="Int. J. Syst. Evol. Microbiol.">
        <title>Complete genome sequence of Corynebacterium casei LMG S-19264T (=DSM 44701T), isolated from a smear-ripened cheese.</title>
        <authorList>
            <consortium name="US DOE Joint Genome Institute (JGI-PGF)"/>
            <person name="Walter F."/>
            <person name="Albersmeier A."/>
            <person name="Kalinowski J."/>
            <person name="Ruckert C."/>
        </authorList>
    </citation>
    <scope>NUCLEOTIDE SEQUENCE</scope>
    <source>
        <strain evidence="10">JCM 15325</strain>
    </source>
</reference>
<gene>
    <name evidence="10" type="primary">mcpA</name>
    <name evidence="10" type="ORF">GCM10007968_17020</name>
</gene>